<evidence type="ECO:0000313" key="3">
    <source>
        <dbReference type="EMBL" id="CAD7257184.1"/>
    </source>
</evidence>
<dbReference type="InterPro" id="IPR052976">
    <property type="entry name" value="Scoloptoxin-like"/>
</dbReference>
<feature type="region of interest" description="Disordered" evidence="1">
    <location>
        <begin position="1"/>
        <end position="35"/>
    </location>
</feature>
<dbReference type="InterPro" id="IPR002557">
    <property type="entry name" value="Chitin-bd_dom"/>
</dbReference>
<dbReference type="GO" id="GO:0005576">
    <property type="term" value="C:extracellular region"/>
    <property type="evidence" value="ECO:0007669"/>
    <property type="project" value="InterPro"/>
</dbReference>
<dbReference type="AlphaFoldDB" id="A0A7R9FVR7"/>
<dbReference type="SMART" id="SM00494">
    <property type="entry name" value="ChtBD2"/>
    <property type="match status" value="1"/>
</dbReference>
<feature type="region of interest" description="Disordered" evidence="1">
    <location>
        <begin position="136"/>
        <end position="160"/>
    </location>
</feature>
<dbReference type="EMBL" id="OC000410">
    <property type="protein sequence ID" value="CAD7257184.1"/>
    <property type="molecule type" value="Genomic_DNA"/>
</dbReference>
<dbReference type="GO" id="GO:0008061">
    <property type="term" value="F:chitin binding"/>
    <property type="evidence" value="ECO:0007669"/>
    <property type="project" value="InterPro"/>
</dbReference>
<dbReference type="InterPro" id="IPR036508">
    <property type="entry name" value="Chitin-bd_dom_sf"/>
</dbReference>
<proteinExistence type="predicted"/>
<dbReference type="PANTHER" id="PTHR22933:SF43">
    <property type="entry name" value="LP10131P"/>
    <property type="match status" value="1"/>
</dbReference>
<dbReference type="SUPFAM" id="SSF57625">
    <property type="entry name" value="Invertebrate chitin-binding proteins"/>
    <property type="match status" value="1"/>
</dbReference>
<dbReference type="PANTHER" id="PTHR22933">
    <property type="entry name" value="FI18007P1-RELATED"/>
    <property type="match status" value="1"/>
</dbReference>
<dbReference type="Gene3D" id="2.170.140.10">
    <property type="entry name" value="Chitin binding domain"/>
    <property type="match status" value="1"/>
</dbReference>
<evidence type="ECO:0000259" key="2">
    <source>
        <dbReference type="PROSITE" id="PS50940"/>
    </source>
</evidence>
<feature type="domain" description="Chitin-binding type-2" evidence="2">
    <location>
        <begin position="61"/>
        <end position="128"/>
    </location>
</feature>
<reference evidence="3" key="1">
    <citation type="submission" date="2020-11" db="EMBL/GenBank/DDBJ databases">
        <authorList>
            <person name="Tran Van P."/>
        </authorList>
    </citation>
    <scope>NUCLEOTIDE SEQUENCE</scope>
</reference>
<accession>A0A7R9FVR7</accession>
<gene>
    <name evidence="3" type="ORF">TSIB3V08_LOCUS1459</name>
</gene>
<name>A0A7R9FVR7_TIMSH</name>
<organism evidence="3">
    <name type="scientific">Timema shepardi</name>
    <name type="common">Walking stick</name>
    <dbReference type="NCBI Taxonomy" id="629360"/>
    <lineage>
        <taxon>Eukaryota</taxon>
        <taxon>Metazoa</taxon>
        <taxon>Ecdysozoa</taxon>
        <taxon>Arthropoda</taxon>
        <taxon>Hexapoda</taxon>
        <taxon>Insecta</taxon>
        <taxon>Pterygota</taxon>
        <taxon>Neoptera</taxon>
        <taxon>Polyneoptera</taxon>
        <taxon>Phasmatodea</taxon>
        <taxon>Timematodea</taxon>
        <taxon>Timematoidea</taxon>
        <taxon>Timematidae</taxon>
        <taxon>Timema</taxon>
    </lineage>
</organism>
<evidence type="ECO:0000256" key="1">
    <source>
        <dbReference type="SAM" id="MobiDB-lite"/>
    </source>
</evidence>
<sequence>MKESKGWTLSSPTPSILEGPSPSVFSAEGSGFTPPVSRQTVEDNLGLPSNATSIRADITDTFSCEGRTYGYYADTDNGCQLFHVCLPVVLSSGKEQTYKWSFICPEETIFNQESFTCARPEDSVACEESPQYYSLNDNFGKTDRPSVDAPAVTDPPQELV</sequence>
<dbReference type="Pfam" id="PF01607">
    <property type="entry name" value="CBM_14"/>
    <property type="match status" value="1"/>
</dbReference>
<dbReference type="PROSITE" id="PS50940">
    <property type="entry name" value="CHIT_BIND_II"/>
    <property type="match status" value="1"/>
</dbReference>
<protein>
    <recommendedName>
        <fullName evidence="2">Chitin-binding type-2 domain-containing protein</fullName>
    </recommendedName>
</protein>